<dbReference type="InterPro" id="IPR036388">
    <property type="entry name" value="WH-like_DNA-bd_sf"/>
</dbReference>
<evidence type="ECO:0000256" key="3">
    <source>
        <dbReference type="ARBA" id="ARBA00023125"/>
    </source>
</evidence>
<dbReference type="EMBL" id="CP033905">
    <property type="protein sequence ID" value="AZR07014.1"/>
    <property type="molecule type" value="Genomic_DNA"/>
</dbReference>
<dbReference type="PANTHER" id="PTHR34294">
    <property type="entry name" value="TRANSCRIPTIONAL REGULATOR-RELATED"/>
    <property type="match status" value="1"/>
</dbReference>
<dbReference type="InterPro" id="IPR037171">
    <property type="entry name" value="NagB/RpiA_transferase-like"/>
</dbReference>
<evidence type="ECO:0000313" key="7">
    <source>
        <dbReference type="Proteomes" id="UP000275951"/>
    </source>
</evidence>
<reference evidence="6 7" key="1">
    <citation type="submission" date="2018-11" db="EMBL/GenBank/DDBJ databases">
        <title>Multidrug-resistant genes are associated with an 42-kb island TGI1 carrying a complex class 1 integron in a Trueperella pyogenes.</title>
        <authorList>
            <person name="Dong W."/>
        </authorList>
    </citation>
    <scope>NUCLEOTIDE SEQUENCE [LARGE SCALE GENOMIC DNA]</scope>
    <source>
        <strain evidence="6 7">TP4</strain>
    </source>
</reference>
<keyword evidence="3" id="KW-0238">DNA-binding</keyword>
<dbReference type="Gene3D" id="3.40.50.1360">
    <property type="match status" value="1"/>
</dbReference>
<dbReference type="GO" id="GO:0030246">
    <property type="term" value="F:carbohydrate binding"/>
    <property type="evidence" value="ECO:0007669"/>
    <property type="project" value="InterPro"/>
</dbReference>
<dbReference type="OrthoDB" id="186585at2"/>
<keyword evidence="2" id="KW-0805">Transcription regulation</keyword>
<dbReference type="InterPro" id="IPR007324">
    <property type="entry name" value="Sugar-bd_dom_put"/>
</dbReference>
<evidence type="ECO:0000313" key="6">
    <source>
        <dbReference type="EMBL" id="AZR07014.1"/>
    </source>
</evidence>
<proteinExistence type="inferred from homology"/>
<sequence>MSRNTISNQLRGTAVNRIHNTVDEDLLIRIAWWYHIDGLTQNAIASRLKLSRPSVGRLLDLARSRGITEVRVSPEYLRRYEVAQQIKERFGLRDVMVVPSPSSRRDDGGTDLNRLGKAAACVVEEYATNVENLAIGWGDAVATTFANLENFDSSLKTVVSLTGGVSVYAMAMAGARGGGDFAQITRFLPAPLYLHSAELAEALVKEDAISKHLSLASQADLAVIGVGGNTSTASLVTQHILTESEIKEIRASGAAGDILGVFFDQQGETLDIPLHHSRIGIALDDLRKIPTVIGVAGGAAKVPSILGALRGHYLDVLVTDMEAAQALEA</sequence>
<evidence type="ECO:0000256" key="2">
    <source>
        <dbReference type="ARBA" id="ARBA00023015"/>
    </source>
</evidence>
<protein>
    <submittedName>
        <fullName evidence="6">Sugar-binding transcriptional regulator</fullName>
    </submittedName>
</protein>
<gene>
    <name evidence="6" type="ORF">EBQ10_06680</name>
</gene>
<dbReference type="AlphaFoldDB" id="A0A2S0RLQ6"/>
<organism evidence="6 7">
    <name type="scientific">Trueperella pyogenes</name>
    <dbReference type="NCBI Taxonomy" id="1661"/>
    <lineage>
        <taxon>Bacteria</taxon>
        <taxon>Bacillati</taxon>
        <taxon>Actinomycetota</taxon>
        <taxon>Actinomycetes</taxon>
        <taxon>Actinomycetales</taxon>
        <taxon>Actinomycetaceae</taxon>
        <taxon>Trueperella</taxon>
    </lineage>
</organism>
<keyword evidence="4" id="KW-0804">Transcription</keyword>
<dbReference type="SUPFAM" id="SSF100950">
    <property type="entry name" value="NagB/RpiA/CoA transferase-like"/>
    <property type="match status" value="1"/>
</dbReference>
<dbReference type="PANTHER" id="PTHR34294:SF1">
    <property type="entry name" value="TRANSCRIPTIONAL REGULATOR LSRR"/>
    <property type="match status" value="1"/>
</dbReference>
<dbReference type="InterPro" id="IPR051054">
    <property type="entry name" value="SorC_transcr_regulators"/>
</dbReference>
<accession>A0A2S0RLQ6</accession>
<dbReference type="Gene3D" id="1.10.10.10">
    <property type="entry name" value="Winged helix-like DNA-binding domain superfamily/Winged helix DNA-binding domain"/>
    <property type="match status" value="1"/>
</dbReference>
<evidence type="ECO:0000256" key="4">
    <source>
        <dbReference type="ARBA" id="ARBA00023163"/>
    </source>
</evidence>
<dbReference type="Proteomes" id="UP000275951">
    <property type="component" value="Chromosome"/>
</dbReference>
<dbReference type="Pfam" id="PF04198">
    <property type="entry name" value="Sugar-bind"/>
    <property type="match status" value="1"/>
</dbReference>
<dbReference type="STRING" id="1661.CQ11_07235"/>
<evidence type="ECO:0000256" key="1">
    <source>
        <dbReference type="ARBA" id="ARBA00010466"/>
    </source>
</evidence>
<comment type="similarity">
    <text evidence="1">Belongs to the SorC transcriptional regulatory family.</text>
</comment>
<feature type="domain" description="Sugar-binding" evidence="5">
    <location>
        <begin position="79"/>
        <end position="327"/>
    </location>
</feature>
<evidence type="ECO:0000259" key="5">
    <source>
        <dbReference type="Pfam" id="PF04198"/>
    </source>
</evidence>
<dbReference type="GO" id="GO:0003677">
    <property type="term" value="F:DNA binding"/>
    <property type="evidence" value="ECO:0007669"/>
    <property type="project" value="UniProtKB-KW"/>
</dbReference>
<name>A0A2S0RLQ6_9ACTO</name>